<evidence type="ECO:0000256" key="1">
    <source>
        <dbReference type="SAM" id="MobiDB-lite"/>
    </source>
</evidence>
<keyword evidence="3" id="KW-1185">Reference proteome</keyword>
<reference evidence="2 3" key="1">
    <citation type="submission" date="2024-06" db="EMBL/GenBank/DDBJ databases">
        <title>Genomic Encyclopedia of Type Strains, Phase IV (KMG-IV): sequencing the most valuable type-strain genomes for metagenomic binning, comparative biology and taxonomic classification.</title>
        <authorList>
            <person name="Goeker M."/>
        </authorList>
    </citation>
    <scope>NUCLEOTIDE SEQUENCE [LARGE SCALE GENOMIC DNA]</scope>
    <source>
        <strain evidence="2 3">DSM 19261</strain>
    </source>
</reference>
<protein>
    <submittedName>
        <fullName evidence="2">DNA repair exonuclease SbcCD ATPase subunit</fullName>
    </submittedName>
</protein>
<dbReference type="InterPro" id="IPR009636">
    <property type="entry name" value="SCAF"/>
</dbReference>
<proteinExistence type="predicted"/>
<gene>
    <name evidence="2" type="ORF">ABID13_005600</name>
</gene>
<accession>A0ABV2G6R9</accession>
<evidence type="ECO:0000313" key="3">
    <source>
        <dbReference type="Proteomes" id="UP001549200"/>
    </source>
</evidence>
<sequence>MGLTKEQVDSIMAENGSDIESAKGDLEQTKAELEQTKTQLQERDTQMETLKNSTGDMDALKQQIASLQSDNQATKEKYEADMKELKLSTSIKLALGDSAQDADLVAGLFDKSKLILSDDGKITGLDEQLKTIKESKPFLFKESSPKPSGFRPLGAGPQDPKPNNDDSKVSMKSAIEAKIAPQLSQQKN</sequence>
<dbReference type="Gene3D" id="1.20.5.340">
    <property type="match status" value="1"/>
</dbReference>
<evidence type="ECO:0000313" key="2">
    <source>
        <dbReference type="EMBL" id="MET3573932.1"/>
    </source>
</evidence>
<keyword evidence="2" id="KW-0378">Hydrolase</keyword>
<organism evidence="2 3">
    <name type="scientific">Enterocloster citroniae</name>
    <dbReference type="NCBI Taxonomy" id="358743"/>
    <lineage>
        <taxon>Bacteria</taxon>
        <taxon>Bacillati</taxon>
        <taxon>Bacillota</taxon>
        <taxon>Clostridia</taxon>
        <taxon>Lachnospirales</taxon>
        <taxon>Lachnospiraceae</taxon>
        <taxon>Enterocloster</taxon>
    </lineage>
</organism>
<feature type="region of interest" description="Disordered" evidence="1">
    <location>
        <begin position="134"/>
        <end position="188"/>
    </location>
</feature>
<name>A0ABV2G6R9_9FIRM</name>
<dbReference type="GO" id="GO:0004527">
    <property type="term" value="F:exonuclease activity"/>
    <property type="evidence" value="ECO:0007669"/>
    <property type="project" value="UniProtKB-KW"/>
</dbReference>
<dbReference type="Proteomes" id="UP001549200">
    <property type="component" value="Unassembled WGS sequence"/>
</dbReference>
<dbReference type="Pfam" id="PF06810">
    <property type="entry name" value="Phage_scaffold"/>
    <property type="match status" value="1"/>
</dbReference>
<feature type="region of interest" description="Disordered" evidence="1">
    <location>
        <begin position="1"/>
        <end position="28"/>
    </location>
</feature>
<keyword evidence="2" id="KW-0269">Exonuclease</keyword>
<comment type="caution">
    <text evidence="2">The sequence shown here is derived from an EMBL/GenBank/DDBJ whole genome shotgun (WGS) entry which is preliminary data.</text>
</comment>
<dbReference type="EMBL" id="JBEPLZ010000045">
    <property type="protein sequence ID" value="MET3573932.1"/>
    <property type="molecule type" value="Genomic_DNA"/>
</dbReference>
<keyword evidence="2" id="KW-0540">Nuclease</keyword>